<dbReference type="RefSeq" id="WP_249710921.1">
    <property type="nucleotide sequence ID" value="NZ_JAMFMB010000018.1"/>
</dbReference>
<comment type="caution">
    <text evidence="1">The sequence shown here is derived from an EMBL/GenBank/DDBJ whole genome shotgun (WGS) entry which is preliminary data.</text>
</comment>
<dbReference type="EMBL" id="JAMFMB010000018">
    <property type="protein sequence ID" value="MCL6284760.1"/>
    <property type="molecule type" value="Genomic_DNA"/>
</dbReference>
<evidence type="ECO:0000313" key="2">
    <source>
        <dbReference type="Proteomes" id="UP001203880"/>
    </source>
</evidence>
<protein>
    <submittedName>
        <fullName evidence="1">DUF6151 family protein</fullName>
    </submittedName>
</protein>
<keyword evidence="2" id="KW-1185">Reference proteome</keyword>
<dbReference type="Proteomes" id="UP001203880">
    <property type="component" value="Unassembled WGS sequence"/>
</dbReference>
<proteinExistence type="predicted"/>
<gene>
    <name evidence="1" type="ORF">M3P21_14580</name>
</gene>
<evidence type="ECO:0000313" key="1">
    <source>
        <dbReference type="EMBL" id="MCL6284760.1"/>
    </source>
</evidence>
<dbReference type="Pfam" id="PF19648">
    <property type="entry name" value="DUF6151"/>
    <property type="match status" value="1"/>
</dbReference>
<organism evidence="1 2">
    <name type="scientific">Ruegeria spongiae</name>
    <dbReference type="NCBI Taxonomy" id="2942209"/>
    <lineage>
        <taxon>Bacteria</taxon>
        <taxon>Pseudomonadati</taxon>
        <taxon>Pseudomonadota</taxon>
        <taxon>Alphaproteobacteria</taxon>
        <taxon>Rhodobacterales</taxon>
        <taxon>Roseobacteraceae</taxon>
        <taxon>Ruegeria</taxon>
    </lineage>
</organism>
<dbReference type="InterPro" id="IPR046149">
    <property type="entry name" value="DUF6151"/>
</dbReference>
<name>A0ABT0Q4M9_9RHOB</name>
<sequence>MAGRDLAFGCACGKLRGVVRGVSPRNGARVDCYCKDCQAFARHLGADHILDENGGTAIYQTLPARLELTKGVENLACLRLTPKGTYRWYAKCCNTPLANTGGPKLRFVGTLLAGYKDGEMAQVMGAPTAVVNVGETAAAAGVKARGMKGLVMSILWRHFKAGFKARDRESPFFDAAGKPVVPPELAPRT</sequence>
<reference evidence="1" key="1">
    <citation type="submission" date="2022-05" db="EMBL/GenBank/DDBJ databases">
        <authorList>
            <person name="Park J.-S."/>
        </authorList>
    </citation>
    <scope>NUCLEOTIDE SEQUENCE</scope>
    <source>
        <strain evidence="1">2012CJ41-6</strain>
    </source>
</reference>
<accession>A0ABT0Q4M9</accession>